<evidence type="ECO:0000256" key="1">
    <source>
        <dbReference type="SAM" id="Phobius"/>
    </source>
</evidence>
<dbReference type="Proteomes" id="UP001209737">
    <property type="component" value="Unassembled WGS sequence"/>
</dbReference>
<dbReference type="RefSeq" id="WP_265375116.1">
    <property type="nucleotide sequence ID" value="NZ_JAMQPV010000001.1"/>
</dbReference>
<accession>A0ABT3LWN7</accession>
<name>A0ABT3LWN7_9LEPT</name>
<keyword evidence="3" id="KW-1185">Reference proteome</keyword>
<keyword evidence="1" id="KW-0472">Membrane</keyword>
<protein>
    <submittedName>
        <fullName evidence="2">AgmX/PglI C-terminal domain-containing protein</fullName>
    </submittedName>
</protein>
<feature type="transmembrane region" description="Helical" evidence="1">
    <location>
        <begin position="12"/>
        <end position="29"/>
    </location>
</feature>
<sequence>MKKQIPYQKEIILVTITTLILSILYFLFLRPNSNGNQFTPPSMEVDKKGLSPYHKREVNFTITKHKRKIQICYNLYLETNPKIEEGKIQFDWQIEPNGFPTKVELIQSDFTSDTLIGCIQNEIKSWEFPPPPDRSRNTYAEYTFFFKKEVVNIPKSF</sequence>
<proteinExistence type="predicted"/>
<keyword evidence="1" id="KW-0812">Transmembrane</keyword>
<reference evidence="2 3" key="1">
    <citation type="submission" date="2022-06" db="EMBL/GenBank/DDBJ databases">
        <title>Leptospira isolates from biofilms formed at urban environments.</title>
        <authorList>
            <person name="Ribeiro P.S."/>
            <person name="Sousa T."/>
            <person name="Carvalho N."/>
            <person name="Aburjaile F."/>
            <person name="Neves F."/>
            <person name="Oliveira D."/>
            <person name="Blanco L."/>
            <person name="Lima J."/>
            <person name="Costa F."/>
            <person name="Brenig B."/>
            <person name="Soares S."/>
            <person name="Ramos R."/>
            <person name="Goes-Neto A."/>
            <person name="Matiuzzi M."/>
            <person name="Azevedo V."/>
            <person name="Ristow P."/>
        </authorList>
    </citation>
    <scope>NUCLEOTIDE SEQUENCE [LARGE SCALE GENOMIC DNA]</scope>
    <source>
        <strain evidence="2 3">VSF25</strain>
    </source>
</reference>
<comment type="caution">
    <text evidence="2">The sequence shown here is derived from an EMBL/GenBank/DDBJ whole genome shotgun (WGS) entry which is preliminary data.</text>
</comment>
<organism evidence="2 3">
    <name type="scientific">Leptospira limi</name>
    <dbReference type="NCBI Taxonomy" id="2950023"/>
    <lineage>
        <taxon>Bacteria</taxon>
        <taxon>Pseudomonadati</taxon>
        <taxon>Spirochaetota</taxon>
        <taxon>Spirochaetia</taxon>
        <taxon>Leptospirales</taxon>
        <taxon>Leptospiraceae</taxon>
        <taxon>Leptospira</taxon>
    </lineage>
</organism>
<dbReference type="NCBIfam" id="NF033768">
    <property type="entry name" value="myxo_SS_tail"/>
    <property type="match status" value="1"/>
</dbReference>
<keyword evidence="1" id="KW-1133">Transmembrane helix</keyword>
<dbReference type="InterPro" id="IPR049806">
    <property type="entry name" value="MasK-like_C"/>
</dbReference>
<gene>
    <name evidence="2" type="ORF">ND812_08595</name>
</gene>
<dbReference type="EMBL" id="JAMQPV010000001">
    <property type="protein sequence ID" value="MCW7462146.1"/>
    <property type="molecule type" value="Genomic_DNA"/>
</dbReference>
<evidence type="ECO:0000313" key="2">
    <source>
        <dbReference type="EMBL" id="MCW7462146.1"/>
    </source>
</evidence>
<evidence type="ECO:0000313" key="3">
    <source>
        <dbReference type="Proteomes" id="UP001209737"/>
    </source>
</evidence>